<comment type="caution">
    <text evidence="1">The sequence shown here is derived from an EMBL/GenBank/DDBJ whole genome shotgun (WGS) entry which is preliminary data.</text>
</comment>
<gene>
    <name evidence="1" type="ORF">OC710_01515</name>
</gene>
<dbReference type="EMBL" id="JAOSIS010000011">
    <property type="protein sequence ID" value="MDO8052694.1"/>
    <property type="molecule type" value="Genomic_DNA"/>
</dbReference>
<evidence type="ECO:0000313" key="1">
    <source>
        <dbReference type="EMBL" id="MDO8052694.1"/>
    </source>
</evidence>
<proteinExistence type="predicted"/>
<sequence length="43" mass="5052">MNTKKLRMVYWFIKGNNNKLQLFLKAGCDEVVIQEDDASTELF</sequence>
<name>A0ABT9CZA3_9MOLU</name>
<accession>A0ABT9CZA3</accession>
<dbReference type="Proteomes" id="UP001170667">
    <property type="component" value="Unassembled WGS sequence"/>
</dbReference>
<evidence type="ECO:0000313" key="2">
    <source>
        <dbReference type="Proteomes" id="UP001170667"/>
    </source>
</evidence>
<organism evidence="1 2">
    <name type="scientific">'Vigna radiata' phytoplasma</name>
    <dbReference type="NCBI Taxonomy" id="1177238"/>
    <lineage>
        <taxon>Bacteria</taxon>
        <taxon>Bacillati</taxon>
        <taxon>Mycoplasmatota</taxon>
        <taxon>Mollicutes</taxon>
        <taxon>Acholeplasmatales</taxon>
        <taxon>Acholeplasmataceae</taxon>
        <taxon>Candidatus Phytoplasma</taxon>
        <taxon>16SrIX (Pigeon pea witches'-broom group)</taxon>
    </lineage>
</organism>
<keyword evidence="2" id="KW-1185">Reference proteome</keyword>
<reference evidence="1 2" key="1">
    <citation type="journal article" date="2023" name="Int. J. Syst. Evol. Microbiol.">
        <title>The observation of taxonomic boundaries for the 16SrII and 16SrXXV phytoplasmas using genome-based delimitation.</title>
        <authorList>
            <person name="Rodrigues Jardim B."/>
            <person name="Tran-Nguyen L.T.T."/>
            <person name="Gambley C."/>
            <person name="Al-Sadi A.M."/>
            <person name="Al-Subhi A.M."/>
            <person name="Foissac X."/>
            <person name="Salar P."/>
            <person name="Cai H."/>
            <person name="Yang J.Y."/>
            <person name="Davis R."/>
            <person name="Jones L."/>
            <person name="Rodoni B."/>
            <person name="Constable F.E."/>
        </authorList>
    </citation>
    <scope>NUCLEOTIDE SEQUENCE [LARGE SCALE GENOMIC DNA]</scope>
    <source>
        <strain evidence="1">BAWM-TWN</strain>
    </source>
</reference>
<protein>
    <submittedName>
        <fullName evidence="1">Uncharacterized protein</fullName>
    </submittedName>
</protein>